<keyword evidence="2" id="KW-1133">Transmembrane helix</keyword>
<keyword evidence="4" id="KW-1185">Reference proteome</keyword>
<dbReference type="EMBL" id="CADEPI010000468">
    <property type="protein sequence ID" value="CAB3386286.1"/>
    <property type="molecule type" value="Genomic_DNA"/>
</dbReference>
<evidence type="ECO:0000313" key="3">
    <source>
        <dbReference type="EMBL" id="CAB3386286.1"/>
    </source>
</evidence>
<dbReference type="Gene3D" id="3.80.10.10">
    <property type="entry name" value="Ribonuclease Inhibitor"/>
    <property type="match status" value="2"/>
</dbReference>
<feature type="compositionally biased region" description="Polar residues" evidence="1">
    <location>
        <begin position="730"/>
        <end position="746"/>
    </location>
</feature>
<gene>
    <name evidence="3" type="ORF">CLODIP_2_CD04189</name>
</gene>
<name>A0A8S1DR15_9INSE</name>
<evidence type="ECO:0000256" key="2">
    <source>
        <dbReference type="SAM" id="Phobius"/>
    </source>
</evidence>
<feature type="region of interest" description="Disordered" evidence="1">
    <location>
        <begin position="723"/>
        <end position="746"/>
    </location>
</feature>
<evidence type="ECO:0000256" key="1">
    <source>
        <dbReference type="SAM" id="MobiDB-lite"/>
    </source>
</evidence>
<proteinExistence type="predicted"/>
<organism evidence="3 4">
    <name type="scientific">Cloeon dipterum</name>
    <dbReference type="NCBI Taxonomy" id="197152"/>
    <lineage>
        <taxon>Eukaryota</taxon>
        <taxon>Metazoa</taxon>
        <taxon>Ecdysozoa</taxon>
        <taxon>Arthropoda</taxon>
        <taxon>Hexapoda</taxon>
        <taxon>Insecta</taxon>
        <taxon>Pterygota</taxon>
        <taxon>Palaeoptera</taxon>
        <taxon>Ephemeroptera</taxon>
        <taxon>Pisciforma</taxon>
        <taxon>Baetidae</taxon>
        <taxon>Cloeon</taxon>
    </lineage>
</organism>
<protein>
    <submittedName>
        <fullName evidence="3">Uncharacterized protein</fullName>
    </submittedName>
</protein>
<reference evidence="3 4" key="1">
    <citation type="submission" date="2020-04" db="EMBL/GenBank/DDBJ databases">
        <authorList>
            <person name="Alioto T."/>
            <person name="Alioto T."/>
            <person name="Gomez Garrido J."/>
        </authorList>
    </citation>
    <scope>NUCLEOTIDE SEQUENCE [LARGE SCALE GENOMIC DNA]</scope>
</reference>
<dbReference type="InterPro" id="IPR032675">
    <property type="entry name" value="LRR_dom_sf"/>
</dbReference>
<dbReference type="Proteomes" id="UP000494165">
    <property type="component" value="Unassembled WGS sequence"/>
</dbReference>
<sequence>MSFQKALCLICERPTADGAILAVHLDKEKLETWFLNVCGHELAEEIEDHDLICYFCLWHAEFQRKFDEMADESLVWWPRNSENLDDAAMELRKNYFEGKVEQCWPFGIKRCVLLSYSENQHSYKKMSFNELLNNLWIACKILFAPIVALIVVIIELIFCCLITDGSTKEVDMNERNIRRERKRFWRAIRIENRLLSGKDSDTDSTLSQDGTEEDEDMNRRENNFIRFMCLPEPGLFCIRISSMSDLQRLSLAKSRLNNLRKNKSLFDLTAKKIVKSFETFISDEREDDMKRIQRLPTLPACLRQKLLDGLCELTSTTIGVDKQMQELKRIFFIFTHLLCPQIQEITLNGMLTFSPEHYRETALSQILLMIAIHAPNVLSLTLSAEKSSCEQFELFKRAQVETLGRLKKLRKLKLDSHQVKYAEAKEICKQLPHLTYFDVRLDMSDKSIVQENNIEDFKEAFSQLKVFLFPSEWWCDSTRYLFKRCLQHLPQLEVVQGCVCSSLYAPTLASPDNFGDSLQPSALCYLNVDWKAISRPWHLKFPNVRHLHLEGNYGVSMEYIKPVLQFKKIESLELNDFGGKEEKTLIKTYGHNLHTLQLVFLSSPPQIELKTIFSNCPKLQTIVLQFTWVTSDSTKNAFLSNILQAPTLETISLSYENYDVEDLKAVSALIAEKKILRQLRKFQFISSLIEMESVNKGILCLVCERPTADGAFLAVHANKGKLRGVKKTPAQRNSAVRGQNDPSPQM</sequence>
<dbReference type="AlphaFoldDB" id="A0A8S1DR15"/>
<keyword evidence="2" id="KW-0472">Membrane</keyword>
<evidence type="ECO:0000313" key="4">
    <source>
        <dbReference type="Proteomes" id="UP000494165"/>
    </source>
</evidence>
<keyword evidence="2" id="KW-0812">Transmembrane</keyword>
<feature type="transmembrane region" description="Helical" evidence="2">
    <location>
        <begin position="135"/>
        <end position="158"/>
    </location>
</feature>
<dbReference type="SUPFAM" id="SSF52047">
    <property type="entry name" value="RNI-like"/>
    <property type="match status" value="1"/>
</dbReference>
<accession>A0A8S1DR15</accession>
<comment type="caution">
    <text evidence="3">The sequence shown here is derived from an EMBL/GenBank/DDBJ whole genome shotgun (WGS) entry which is preliminary data.</text>
</comment>